<accession>A0A5T6XVJ4</accession>
<dbReference type="EMBL" id="AAGDQI010000055">
    <property type="protein sequence ID" value="EBM7634942.1"/>
    <property type="molecule type" value="Genomic_DNA"/>
</dbReference>
<reference evidence="1" key="1">
    <citation type="submission" date="2018-10" db="EMBL/GenBank/DDBJ databases">
        <authorList>
            <consortium name="Veterinary Laboratory Investigation and Response Network"/>
        </authorList>
    </citation>
    <scope>NUCLEOTIDE SEQUENCE</scope>
    <source>
        <strain evidence="1">SAL-18-VL-OH-IN-0002</strain>
    </source>
</reference>
<name>A0A5T6XVJ4_SALER</name>
<feature type="non-terminal residue" evidence="1">
    <location>
        <position position="144"/>
    </location>
</feature>
<organism evidence="1">
    <name type="scientific">Salmonella enterica</name>
    <name type="common">Salmonella choleraesuis</name>
    <dbReference type="NCBI Taxonomy" id="28901"/>
    <lineage>
        <taxon>Bacteria</taxon>
        <taxon>Pseudomonadati</taxon>
        <taxon>Pseudomonadota</taxon>
        <taxon>Gammaproteobacteria</taxon>
        <taxon>Enterobacterales</taxon>
        <taxon>Enterobacteriaceae</taxon>
        <taxon>Salmonella</taxon>
    </lineage>
</organism>
<comment type="caution">
    <text evidence="1">The sequence shown here is derived from an EMBL/GenBank/DDBJ whole genome shotgun (WGS) entry which is preliminary data.</text>
</comment>
<dbReference type="AlphaFoldDB" id="A0A5T6XVJ4"/>
<sequence length="144" mass="16554">MTMSYDPLAYEMPWRPNYEKNAVAGWLAASGAALAVEQVSTMPPEPFYWMTGICGVMAMARLPKAIKLHLLQKHLKGRDLEFISIAELQKYIKDTPDDMWLGSGFLWENRHAQRVFEILKRDWTSIVGRESTVKKVVRKIQGKK</sequence>
<evidence type="ECO:0000313" key="1">
    <source>
        <dbReference type="EMBL" id="EBM7634942.1"/>
    </source>
</evidence>
<gene>
    <name evidence="1" type="ORF">D5Q81_21040</name>
</gene>
<proteinExistence type="predicted"/>
<protein>
    <submittedName>
        <fullName evidence="1">TraD</fullName>
    </submittedName>
</protein>